<dbReference type="AlphaFoldDB" id="A0AAD3DN11"/>
<protein>
    <recommendedName>
        <fullName evidence="7">Peptidase M20 dimerisation domain-containing protein</fullName>
    </recommendedName>
</protein>
<dbReference type="EMBL" id="BMAR01000006">
    <property type="protein sequence ID" value="GFR43583.1"/>
    <property type="molecule type" value="Genomic_DNA"/>
</dbReference>
<name>A0AAD3DN11_9CHLO</name>
<evidence type="ECO:0000256" key="4">
    <source>
        <dbReference type="SAM" id="MobiDB-lite"/>
    </source>
</evidence>
<sequence>MGRLGRLPVNVAFVFEGEEENGSRGFAQAVTQNLRWFEGTQLIIISNTLWVGENAPCLTYGMRGMLSLSVQITGPERDLHSGNDGGVFSEPMVDLLRVMATLVGPGGRVQVPGFYDAVEPGLIELAWTSLEDSEEFSLEGYKAALGVPALTAPPNKRDLLVTRWCRPSLSVVDMRPGQQQPAGGQQQQQAEPASTCYRFGPTRFSVIPKAAQGKVSVRFVPNQDADQLVDCLRRHLQRSFSALGSSNTIDLHVEARGNWWEARPGSPWLAMAEAAIAKEWGVHPLYVREGGTMPVASYLERLLGAPAIMIPMGQSSDNCHLANERIRRTNLFKGKNVIRRLLEEVGAMAAG</sequence>
<dbReference type="PANTHER" id="PTHR43270">
    <property type="entry name" value="BETA-ALA-HIS DIPEPTIDASE"/>
    <property type="match status" value="1"/>
</dbReference>
<accession>A0AAD3DN11</accession>
<dbReference type="InterPro" id="IPR051458">
    <property type="entry name" value="Cyt/Met_Dipeptidase"/>
</dbReference>
<comment type="caution">
    <text evidence="5">The sequence shown here is derived from an EMBL/GenBank/DDBJ whole genome shotgun (WGS) entry which is preliminary data.</text>
</comment>
<reference evidence="5 6" key="1">
    <citation type="journal article" date="2021" name="Sci. Rep.">
        <title>Genome sequencing of the multicellular alga Astrephomene provides insights into convergent evolution of germ-soma differentiation.</title>
        <authorList>
            <person name="Yamashita S."/>
            <person name="Yamamoto K."/>
            <person name="Matsuzaki R."/>
            <person name="Suzuki S."/>
            <person name="Yamaguchi H."/>
            <person name="Hirooka S."/>
            <person name="Minakuchi Y."/>
            <person name="Miyagishima S."/>
            <person name="Kawachi M."/>
            <person name="Toyoda A."/>
            <person name="Nozaki H."/>
        </authorList>
    </citation>
    <scope>NUCLEOTIDE SEQUENCE [LARGE SCALE GENOMIC DNA]</scope>
    <source>
        <strain evidence="5 6">NIES-4017</strain>
    </source>
</reference>
<organism evidence="5 6">
    <name type="scientific">Astrephomene gubernaculifera</name>
    <dbReference type="NCBI Taxonomy" id="47775"/>
    <lineage>
        <taxon>Eukaryota</taxon>
        <taxon>Viridiplantae</taxon>
        <taxon>Chlorophyta</taxon>
        <taxon>core chlorophytes</taxon>
        <taxon>Chlorophyceae</taxon>
        <taxon>CS clade</taxon>
        <taxon>Chlamydomonadales</taxon>
        <taxon>Astrephomenaceae</taxon>
        <taxon>Astrephomene</taxon>
    </lineage>
</organism>
<dbReference type="SUPFAM" id="SSF53187">
    <property type="entry name" value="Zn-dependent exopeptidases"/>
    <property type="match status" value="1"/>
</dbReference>
<feature type="compositionally biased region" description="Low complexity" evidence="4">
    <location>
        <begin position="176"/>
        <end position="193"/>
    </location>
</feature>
<dbReference type="GO" id="GO:0008233">
    <property type="term" value="F:peptidase activity"/>
    <property type="evidence" value="ECO:0007669"/>
    <property type="project" value="UniProtKB-KW"/>
</dbReference>
<keyword evidence="2" id="KW-0479">Metal-binding</keyword>
<evidence type="ECO:0008006" key="7">
    <source>
        <dbReference type="Google" id="ProtNLM"/>
    </source>
</evidence>
<proteinExistence type="predicted"/>
<keyword evidence="3" id="KW-0378">Hydrolase</keyword>
<dbReference type="Pfam" id="PF01546">
    <property type="entry name" value="Peptidase_M20"/>
    <property type="match status" value="1"/>
</dbReference>
<dbReference type="Proteomes" id="UP001054857">
    <property type="component" value="Unassembled WGS sequence"/>
</dbReference>
<evidence type="ECO:0000256" key="2">
    <source>
        <dbReference type="ARBA" id="ARBA00022723"/>
    </source>
</evidence>
<evidence type="ECO:0000313" key="6">
    <source>
        <dbReference type="Proteomes" id="UP001054857"/>
    </source>
</evidence>
<evidence type="ECO:0000313" key="5">
    <source>
        <dbReference type="EMBL" id="GFR43583.1"/>
    </source>
</evidence>
<feature type="non-terminal residue" evidence="5">
    <location>
        <position position="1"/>
    </location>
</feature>
<dbReference type="Gene3D" id="3.30.70.360">
    <property type="match status" value="1"/>
</dbReference>
<dbReference type="GO" id="GO:0046872">
    <property type="term" value="F:metal ion binding"/>
    <property type="evidence" value="ECO:0007669"/>
    <property type="project" value="UniProtKB-KW"/>
</dbReference>
<evidence type="ECO:0000256" key="3">
    <source>
        <dbReference type="ARBA" id="ARBA00022801"/>
    </source>
</evidence>
<dbReference type="GO" id="GO:0006751">
    <property type="term" value="P:glutathione catabolic process"/>
    <property type="evidence" value="ECO:0007669"/>
    <property type="project" value="TreeGrafter"/>
</dbReference>
<feature type="region of interest" description="Disordered" evidence="4">
    <location>
        <begin position="174"/>
        <end position="193"/>
    </location>
</feature>
<evidence type="ECO:0000256" key="1">
    <source>
        <dbReference type="ARBA" id="ARBA00022670"/>
    </source>
</evidence>
<dbReference type="GO" id="GO:0006508">
    <property type="term" value="P:proteolysis"/>
    <property type="evidence" value="ECO:0007669"/>
    <property type="project" value="UniProtKB-KW"/>
</dbReference>
<keyword evidence="6" id="KW-1185">Reference proteome</keyword>
<dbReference type="InterPro" id="IPR002933">
    <property type="entry name" value="Peptidase_M20"/>
</dbReference>
<dbReference type="PANTHER" id="PTHR43270:SF8">
    <property type="entry name" value="DI- AND TRIPEPTIDASE DUG2-RELATED"/>
    <property type="match status" value="1"/>
</dbReference>
<gene>
    <name evidence="5" type="ORF">Agub_g4680</name>
</gene>
<keyword evidence="1" id="KW-0645">Protease</keyword>